<sequence length="188" mass="19065">MACGGSDGDGDKSGPTKNTGSSSAAGPGGERTPDAVASGAGSLVGKLGDTLALEGSPSNLDTTGTVRADFTLKKYVDRAQAAVDYFKAPAGKRLVATEFTIVSTGTGTYRGGYDGAKVIDSTGQGYVGKPGSPTVGESLSIPLILTPGKRATGWVVFDVPEDAKITAVTYQIDANGVDEERTGRWNLG</sequence>
<proteinExistence type="predicted"/>
<accession>A0ABT1UT79</accession>
<dbReference type="InterPro" id="IPR029050">
    <property type="entry name" value="Immunoprotect_excell_Ig-like"/>
</dbReference>
<dbReference type="RefSeq" id="WP_256649462.1">
    <property type="nucleotide sequence ID" value="NZ_JANIAA010000003.1"/>
</dbReference>
<organism evidence="3 4">
    <name type="scientific">Streptomyces rugosispiralis</name>
    <dbReference type="NCBI Taxonomy" id="2967341"/>
    <lineage>
        <taxon>Bacteria</taxon>
        <taxon>Bacillati</taxon>
        <taxon>Actinomycetota</taxon>
        <taxon>Actinomycetes</taxon>
        <taxon>Kitasatosporales</taxon>
        <taxon>Streptomycetaceae</taxon>
        <taxon>Streptomyces</taxon>
    </lineage>
</organism>
<evidence type="ECO:0008006" key="5">
    <source>
        <dbReference type="Google" id="ProtNLM"/>
    </source>
</evidence>
<dbReference type="EMBL" id="JANIAA010000003">
    <property type="protein sequence ID" value="MCQ8188304.1"/>
    <property type="molecule type" value="Genomic_DNA"/>
</dbReference>
<protein>
    <recommendedName>
        <fullName evidence="5">DUF4352 domain-containing protein</fullName>
    </recommendedName>
</protein>
<dbReference type="Gene3D" id="2.60.40.1240">
    <property type="match status" value="1"/>
</dbReference>
<evidence type="ECO:0000313" key="3">
    <source>
        <dbReference type="EMBL" id="MCQ8188304.1"/>
    </source>
</evidence>
<dbReference type="Proteomes" id="UP001204746">
    <property type="component" value="Unassembled WGS sequence"/>
</dbReference>
<reference evidence="3 4" key="1">
    <citation type="submission" date="2022-07" db="EMBL/GenBank/DDBJ databases">
        <authorList>
            <person name="Phongsopitanun W."/>
            <person name="Tanasupawat S."/>
        </authorList>
    </citation>
    <scope>NUCLEOTIDE SEQUENCE [LARGE SCALE GENOMIC DNA]</scope>
    <source>
        <strain evidence="3 4">RCU-064</strain>
    </source>
</reference>
<keyword evidence="4" id="KW-1185">Reference proteome</keyword>
<evidence type="ECO:0000256" key="1">
    <source>
        <dbReference type="ARBA" id="ARBA00022729"/>
    </source>
</evidence>
<evidence type="ECO:0000313" key="4">
    <source>
        <dbReference type="Proteomes" id="UP001204746"/>
    </source>
</evidence>
<evidence type="ECO:0000256" key="2">
    <source>
        <dbReference type="SAM" id="MobiDB-lite"/>
    </source>
</evidence>
<feature type="compositionally biased region" description="Polar residues" evidence="2">
    <location>
        <begin position="15"/>
        <end position="24"/>
    </location>
</feature>
<comment type="caution">
    <text evidence="3">The sequence shown here is derived from an EMBL/GenBank/DDBJ whole genome shotgun (WGS) entry which is preliminary data.</text>
</comment>
<gene>
    <name evidence="3" type="ORF">NP777_08605</name>
</gene>
<keyword evidence="1" id="KW-0732">Signal</keyword>
<feature type="region of interest" description="Disordered" evidence="2">
    <location>
        <begin position="1"/>
        <end position="40"/>
    </location>
</feature>
<name>A0ABT1UT79_9ACTN</name>